<feature type="region of interest" description="Disordered" evidence="1">
    <location>
        <begin position="1"/>
        <end position="76"/>
    </location>
</feature>
<dbReference type="Gene3D" id="3.20.20.80">
    <property type="entry name" value="Glycosidases"/>
    <property type="match status" value="2"/>
</dbReference>
<keyword evidence="2" id="KW-0413">Isomerase</keyword>
<dbReference type="Proteomes" id="UP000509638">
    <property type="component" value="Chromosome"/>
</dbReference>
<dbReference type="GO" id="GO:0016740">
    <property type="term" value="F:transferase activity"/>
    <property type="evidence" value="ECO:0007669"/>
    <property type="project" value="UniProtKB-KW"/>
</dbReference>
<dbReference type="InterPro" id="IPR017853">
    <property type="entry name" value="GH"/>
</dbReference>
<dbReference type="AlphaFoldDB" id="A0A7D5IT40"/>
<dbReference type="EMBL" id="CP058316">
    <property type="protein sequence ID" value="QLD12097.1"/>
    <property type="molecule type" value="Genomic_DNA"/>
</dbReference>
<gene>
    <name evidence="2" type="primary">treS</name>
    <name evidence="2" type="ORF">HW566_10170</name>
</gene>
<proteinExistence type="predicted"/>
<accession>A0A7D5IT40</accession>
<evidence type="ECO:0000313" key="2">
    <source>
        <dbReference type="EMBL" id="QLD12097.1"/>
    </source>
</evidence>
<sequence>MARDHDQPEDLYTTPITLPGAAGADGEDGDLEVPEISYDEQRYPARPRRLRPRDQFRGGSVRRNRTDPRTANGSNPSYVEWLVRQSMLKDADVLARQLSGQPAMWRNPYARPDARRAIATSDVWFTAYPISLITRPGQSFLASLGDDELWSVFERIGITAIHTGPVKRAGGITDWRETPSVDGHFDRISTSIDPAFGTEDEFRALCDVADAHGGSVIDDIVPGHTGKGADFRLAEMGFKDYPGIYHMVDIPPEDWGLLPEVPEGYDSVNLDPATEHELAERGYIIGALQRVIFYTPGVKETNWSATAPVLGPDGVTRRWVYLHYFKQGQPSINWLDPTFAGMRLVIGDALHSLGELGTSALRLDANGFLGVEKSAGGLPAWSEGHPLSHAANHIIAGMVRKVGGFTFQELNLTIEDIRDTGAVGADLSYDFIGRPGYHHALATGQTEFLRLALTSSLELGVHPVQLVHGMQNHDELTYELVHWATRHGDDVYRFRGREIPGAQLAEEVRADLTEHLTGTADYNRVFTQNGIACTTTSLIAATRGIARLDDVTDDDIPGIRDAHLLLSAYNAWQPGVFALSGWDLLGMLTVPADEVEDLISTGDTRWIERGAHDLLDVDPSATRSAAGMPRGRALYGPLPAQLEDPDSFASRLSGILDLRREHGIASASQVDIPEVAHAGMLVLVHRLDDGDPRADAAMQVTVLNFCAEPTEGTVRSEQLVPQSEVTDAATGETIGRVDDLQSFSVSLPAYGAKFLVLTAPPAPDEPED</sequence>
<dbReference type="NCBIfam" id="TIGR02455">
    <property type="entry name" value="TreS_stutzeri"/>
    <property type="match status" value="1"/>
</dbReference>
<dbReference type="GO" id="GO:0047471">
    <property type="term" value="F:maltose alpha-D-glucosyltransferase activity"/>
    <property type="evidence" value="ECO:0007669"/>
    <property type="project" value="UniProtKB-EC"/>
</dbReference>
<dbReference type="RefSeq" id="WP_178012582.1">
    <property type="nucleotide sequence ID" value="NZ_CP058316.1"/>
</dbReference>
<dbReference type="EC" id="5.4.99.16" evidence="2"/>
<dbReference type="SUPFAM" id="SSF51445">
    <property type="entry name" value="(Trans)glycosidases"/>
    <property type="match status" value="1"/>
</dbReference>
<dbReference type="PANTHER" id="PTHR10357">
    <property type="entry name" value="ALPHA-AMYLASE FAMILY MEMBER"/>
    <property type="match status" value="1"/>
</dbReference>
<organism evidence="2 3">
    <name type="scientific">Microbacterium oleivorans</name>
    <dbReference type="NCBI Taxonomy" id="273677"/>
    <lineage>
        <taxon>Bacteria</taxon>
        <taxon>Bacillati</taxon>
        <taxon>Actinomycetota</taxon>
        <taxon>Actinomycetes</taxon>
        <taxon>Micrococcales</taxon>
        <taxon>Microbacteriaceae</taxon>
        <taxon>Microbacterium</taxon>
    </lineage>
</organism>
<protein>
    <submittedName>
        <fullName evidence="2">Maltose alpha-D-glucosyltransferase</fullName>
        <ecNumber evidence="2">5.4.99.16</ecNumber>
    </submittedName>
</protein>
<keyword evidence="2" id="KW-0808">Transferase</keyword>
<name>A0A7D5IT40_9MICO</name>
<dbReference type="InterPro" id="IPR012665">
    <property type="entry name" value="Trehalose_synth"/>
</dbReference>
<evidence type="ECO:0000256" key="1">
    <source>
        <dbReference type="SAM" id="MobiDB-lite"/>
    </source>
</evidence>
<reference evidence="2 3" key="1">
    <citation type="submission" date="2020-06" db="EMBL/GenBank/DDBJ databases">
        <authorList>
            <person name="Jo H."/>
        </authorList>
    </citation>
    <scope>NUCLEOTIDE SEQUENCE [LARGE SCALE GENOMIC DNA]</scope>
    <source>
        <strain evidence="2 3">I46</strain>
    </source>
</reference>
<evidence type="ECO:0000313" key="3">
    <source>
        <dbReference type="Proteomes" id="UP000509638"/>
    </source>
</evidence>